<dbReference type="EMBL" id="JXRA01000048">
    <property type="protein sequence ID" value="KIO77040.1"/>
    <property type="molecule type" value="Genomic_DNA"/>
</dbReference>
<dbReference type="STRING" id="1503925.TH53_11785"/>
<accession>A0A0D0GLG6</accession>
<dbReference type="Proteomes" id="UP000032049">
    <property type="component" value="Unassembled WGS sequence"/>
</dbReference>
<reference evidence="3 4" key="1">
    <citation type="submission" date="2015-01" db="EMBL/GenBank/DDBJ databases">
        <title>Draft genome sequence of Pedobacter sp. NL19 isolated from sludge of an effluent treatment pond in an abandoned uranium mine.</title>
        <authorList>
            <person name="Santos T."/>
            <person name="Caetano T."/>
            <person name="Covas C."/>
            <person name="Cruz A."/>
            <person name="Mendo S."/>
        </authorList>
    </citation>
    <scope>NUCLEOTIDE SEQUENCE [LARGE SCALE GENOMIC DNA]</scope>
    <source>
        <strain evidence="3 4">NL19</strain>
    </source>
</reference>
<sequence length="228" mass="25465">MNHLYKYTVTALFSITALSAGAQNLAHKIPADAKAVVTLKGDNFLQLMSVKEFNNTFVGKKITEKLTDTLKGKGKSIEDFGFNLSSAFYYYHQSNDSISYNCVLAPVKNADQIDELFKQAEKKFSLDDQQRSFYNHDSTEVVLWNKEMLLFVKSSGKESYFSKPEVSKRLGLPVQPEFGLADSTAAPAPADNSGYDYPAGTTAEATITEQPYDTQEPEQQVRRKKNCP</sequence>
<dbReference type="RefSeq" id="WP_041882203.1">
    <property type="nucleotide sequence ID" value="NZ_CP157278.1"/>
</dbReference>
<evidence type="ECO:0000256" key="2">
    <source>
        <dbReference type="SAM" id="SignalP"/>
    </source>
</evidence>
<keyword evidence="4" id="KW-1185">Reference proteome</keyword>
<organism evidence="3 4">
    <name type="scientific">Pedobacter lusitanus</name>
    <dbReference type="NCBI Taxonomy" id="1503925"/>
    <lineage>
        <taxon>Bacteria</taxon>
        <taxon>Pseudomonadati</taxon>
        <taxon>Bacteroidota</taxon>
        <taxon>Sphingobacteriia</taxon>
        <taxon>Sphingobacteriales</taxon>
        <taxon>Sphingobacteriaceae</taxon>
        <taxon>Pedobacter</taxon>
    </lineage>
</organism>
<protein>
    <submittedName>
        <fullName evidence="3">Uncharacterized protein</fullName>
    </submittedName>
</protein>
<dbReference type="AlphaFoldDB" id="A0A0D0GLG6"/>
<name>A0A0D0GLG6_9SPHI</name>
<feature type="signal peptide" evidence="2">
    <location>
        <begin position="1"/>
        <end position="22"/>
    </location>
</feature>
<evidence type="ECO:0000256" key="1">
    <source>
        <dbReference type="SAM" id="MobiDB-lite"/>
    </source>
</evidence>
<keyword evidence="2" id="KW-0732">Signal</keyword>
<feature type="region of interest" description="Disordered" evidence="1">
    <location>
        <begin position="181"/>
        <end position="228"/>
    </location>
</feature>
<evidence type="ECO:0000313" key="4">
    <source>
        <dbReference type="Proteomes" id="UP000032049"/>
    </source>
</evidence>
<gene>
    <name evidence="3" type="ORF">TH53_11785</name>
</gene>
<comment type="caution">
    <text evidence="3">The sequence shown here is derived from an EMBL/GenBank/DDBJ whole genome shotgun (WGS) entry which is preliminary data.</text>
</comment>
<dbReference type="OrthoDB" id="1288644at2"/>
<proteinExistence type="predicted"/>
<feature type="compositionally biased region" description="Polar residues" evidence="1">
    <location>
        <begin position="203"/>
        <end position="213"/>
    </location>
</feature>
<feature type="chain" id="PRO_5002210638" evidence="2">
    <location>
        <begin position="23"/>
        <end position="228"/>
    </location>
</feature>
<evidence type="ECO:0000313" key="3">
    <source>
        <dbReference type="EMBL" id="KIO77040.1"/>
    </source>
</evidence>